<reference evidence="7" key="1">
    <citation type="submission" date="2022-11" db="UniProtKB">
        <authorList>
            <consortium name="WormBaseParasite"/>
        </authorList>
    </citation>
    <scope>IDENTIFICATION</scope>
</reference>
<dbReference type="PANTHER" id="PTHR24637">
    <property type="entry name" value="COLLAGEN"/>
    <property type="match status" value="1"/>
</dbReference>
<keyword evidence="1" id="KW-0677">Repeat</keyword>
<dbReference type="GO" id="GO:0042302">
    <property type="term" value="F:structural constituent of cuticle"/>
    <property type="evidence" value="ECO:0007669"/>
    <property type="project" value="InterPro"/>
</dbReference>
<evidence type="ECO:0000313" key="6">
    <source>
        <dbReference type="Proteomes" id="UP000887561"/>
    </source>
</evidence>
<accession>A0A915ND37</accession>
<evidence type="ECO:0000256" key="4">
    <source>
        <dbReference type="SAM" id="Phobius"/>
    </source>
</evidence>
<dbReference type="InterPro" id="IPR008160">
    <property type="entry name" value="Collagen"/>
</dbReference>
<dbReference type="Pfam" id="PF01391">
    <property type="entry name" value="Collagen"/>
    <property type="match status" value="2"/>
</dbReference>
<evidence type="ECO:0000256" key="3">
    <source>
        <dbReference type="SAM" id="MobiDB-lite"/>
    </source>
</evidence>
<proteinExistence type="predicted"/>
<dbReference type="PANTHER" id="PTHR24637:SF236">
    <property type="entry name" value="NEMATODE CUTICLE COLLAGEN N-TERMINAL DOMAIN-CONTAINING PROTEIN"/>
    <property type="match status" value="1"/>
</dbReference>
<keyword evidence="4" id="KW-0472">Membrane</keyword>
<evidence type="ECO:0000313" key="7">
    <source>
        <dbReference type="WBParaSite" id="scaffold9629_cov150.g14141"/>
    </source>
</evidence>
<evidence type="ECO:0000259" key="5">
    <source>
        <dbReference type="SMART" id="SM01088"/>
    </source>
</evidence>
<feature type="domain" description="Nematode cuticle collagen N-terminal" evidence="5">
    <location>
        <begin position="15"/>
        <end position="66"/>
    </location>
</feature>
<dbReference type="SMART" id="SM01088">
    <property type="entry name" value="Col_cuticle_N"/>
    <property type="match status" value="1"/>
</dbReference>
<organism evidence="6 7">
    <name type="scientific">Meloidogyne javanica</name>
    <name type="common">Root-knot nematode worm</name>
    <dbReference type="NCBI Taxonomy" id="6303"/>
    <lineage>
        <taxon>Eukaryota</taxon>
        <taxon>Metazoa</taxon>
        <taxon>Ecdysozoa</taxon>
        <taxon>Nematoda</taxon>
        <taxon>Chromadorea</taxon>
        <taxon>Rhabditida</taxon>
        <taxon>Tylenchina</taxon>
        <taxon>Tylenchomorpha</taxon>
        <taxon>Tylenchoidea</taxon>
        <taxon>Meloidogynidae</taxon>
        <taxon>Meloidogyninae</taxon>
        <taxon>Meloidogyne</taxon>
        <taxon>Meloidogyne incognita group</taxon>
    </lineage>
</organism>
<dbReference type="InterPro" id="IPR002486">
    <property type="entry name" value="Col_cuticle_N"/>
</dbReference>
<dbReference type="Pfam" id="PF01484">
    <property type="entry name" value="Col_cuticle_N"/>
    <property type="match status" value="1"/>
</dbReference>
<evidence type="ECO:0000256" key="1">
    <source>
        <dbReference type="ARBA" id="ARBA00022737"/>
    </source>
</evidence>
<keyword evidence="4" id="KW-1133">Transmembrane helix</keyword>
<feature type="compositionally biased region" description="Pro residues" evidence="3">
    <location>
        <begin position="269"/>
        <end position="283"/>
    </location>
</feature>
<dbReference type="Proteomes" id="UP000887561">
    <property type="component" value="Unplaced"/>
</dbReference>
<dbReference type="AlphaFoldDB" id="A0A915ND37"/>
<feature type="region of interest" description="Disordered" evidence="3">
    <location>
        <begin position="181"/>
        <end position="305"/>
    </location>
</feature>
<feature type="compositionally biased region" description="Low complexity" evidence="3">
    <location>
        <begin position="241"/>
        <end position="268"/>
    </location>
</feature>
<keyword evidence="2" id="KW-0175">Coiled coil</keyword>
<dbReference type="WBParaSite" id="scaffold9629_cov150.g14141">
    <property type="protein sequence ID" value="scaffold9629_cov150.g14141"/>
    <property type="gene ID" value="scaffold9629_cov150.g14141"/>
</dbReference>
<name>A0A915ND37_MELJA</name>
<protein>
    <submittedName>
        <fullName evidence="7">Nematode cuticle collagen N-terminal domain-containing protein</fullName>
    </submittedName>
</protein>
<feature type="transmembrane region" description="Helical" evidence="4">
    <location>
        <begin position="15"/>
        <end position="38"/>
    </location>
</feature>
<feature type="compositionally biased region" description="Low complexity" evidence="3">
    <location>
        <begin position="131"/>
        <end position="140"/>
    </location>
</feature>
<keyword evidence="6" id="KW-1185">Reference proteome</keyword>
<feature type="coiled-coil region" evidence="2">
    <location>
        <begin position="34"/>
        <end position="61"/>
    </location>
</feature>
<feature type="region of interest" description="Disordered" evidence="3">
    <location>
        <begin position="131"/>
        <end position="151"/>
    </location>
</feature>
<evidence type="ECO:0000256" key="2">
    <source>
        <dbReference type="SAM" id="Coils"/>
    </source>
</evidence>
<keyword evidence="4" id="KW-0812">Transmembrane</keyword>
<sequence>MSSSIKSSNKIKQTIIGPILITISIFIIATLIVCASLLREISNLYNEINLELEEFNILENKAWNKIMKVNQNNLNVNSLRTKRQGYDSLGTAAVESASLGKQNFQLKQQQTLNNHNCGGCALRSKNCPSGPAGAPGIKGIPGEDGIPGQPGHQGIAGIGVVSNMQKSVCIKCPMGVKGAPGVDGPLGKPGPLGENGKPGLPGEEGDPGKPGARGDKGPLGAPGEPGVIGKPGTSGQASTSKPGPKGAAGPPGREGEPGLPGDTPKIGEPGPPGPIGPPGPPGEPGKDGETGKPGGVGSPGSDAEYCACPPRTGEFAAAIRHTTVAVEPSGYRLRVL</sequence>